<proteinExistence type="predicted"/>
<evidence type="ECO:0000313" key="1">
    <source>
        <dbReference type="Proteomes" id="UP000887569"/>
    </source>
</evidence>
<dbReference type="AlphaFoldDB" id="A0A915C2D9"/>
<organism evidence="1 2">
    <name type="scientific">Parascaris univalens</name>
    <name type="common">Nematode worm</name>
    <dbReference type="NCBI Taxonomy" id="6257"/>
    <lineage>
        <taxon>Eukaryota</taxon>
        <taxon>Metazoa</taxon>
        <taxon>Ecdysozoa</taxon>
        <taxon>Nematoda</taxon>
        <taxon>Chromadorea</taxon>
        <taxon>Rhabditida</taxon>
        <taxon>Spirurina</taxon>
        <taxon>Ascaridomorpha</taxon>
        <taxon>Ascaridoidea</taxon>
        <taxon>Ascarididae</taxon>
        <taxon>Parascaris</taxon>
    </lineage>
</organism>
<sequence length="105" mass="12198">SECGKEITEKVLLLRIVLISAKNASLKCTSFVYLRFCESLLNRPHLNAFSMSSIMRLDREFILVVQLHRHQMRDKPELQNTLAYFCLLDHCVCAFNGIFYTEKSP</sequence>
<dbReference type="WBParaSite" id="PgR078_g041_t01">
    <property type="protein sequence ID" value="PgR078_g041_t01"/>
    <property type="gene ID" value="PgR078_g041"/>
</dbReference>
<evidence type="ECO:0000313" key="2">
    <source>
        <dbReference type="WBParaSite" id="PgR078_g041_t01"/>
    </source>
</evidence>
<dbReference type="Proteomes" id="UP000887569">
    <property type="component" value="Unplaced"/>
</dbReference>
<accession>A0A915C2D9</accession>
<name>A0A915C2D9_PARUN</name>
<keyword evidence="1" id="KW-1185">Reference proteome</keyword>
<protein>
    <submittedName>
        <fullName evidence="2">Uncharacterized protein</fullName>
    </submittedName>
</protein>
<reference evidence="2" key="1">
    <citation type="submission" date="2022-11" db="UniProtKB">
        <authorList>
            <consortium name="WormBaseParasite"/>
        </authorList>
    </citation>
    <scope>IDENTIFICATION</scope>
</reference>